<dbReference type="RefSeq" id="WP_094998082.1">
    <property type="nucleotide sequence ID" value="NZ_BMJL01000033.1"/>
</dbReference>
<keyword evidence="2" id="KW-1185">Reference proteome</keyword>
<dbReference type="KEGG" id="marb:CJ263_15335"/>
<evidence type="ECO:0000313" key="1">
    <source>
        <dbReference type="EMBL" id="ASV31476.1"/>
    </source>
</evidence>
<accession>A0A223V854</accession>
<protein>
    <submittedName>
        <fullName evidence="1">Uncharacterized protein</fullName>
    </submittedName>
</protein>
<dbReference type="EMBL" id="CP022957">
    <property type="protein sequence ID" value="ASV31476.1"/>
    <property type="molecule type" value="Genomic_DNA"/>
</dbReference>
<dbReference type="Proteomes" id="UP000215244">
    <property type="component" value="Chromosome"/>
</dbReference>
<evidence type="ECO:0000313" key="2">
    <source>
        <dbReference type="Proteomes" id="UP000215244"/>
    </source>
</evidence>
<reference evidence="1 2" key="1">
    <citation type="submission" date="2017-08" db="EMBL/GenBank/DDBJ databases">
        <title>The complete genome sequence of Maribacter sp. B1, isolated from deep-sea sediment.</title>
        <authorList>
            <person name="Wu Y.-H."/>
            <person name="Cheng H."/>
            <person name="Xu X.-W."/>
        </authorList>
    </citation>
    <scope>NUCLEOTIDE SEQUENCE [LARGE SCALE GENOMIC DNA]</scope>
    <source>
        <strain evidence="1 2">B1</strain>
    </source>
</reference>
<organism evidence="1 2">
    <name type="scientific">Maribacter cobaltidurans</name>
    <dbReference type="NCBI Taxonomy" id="1178778"/>
    <lineage>
        <taxon>Bacteria</taxon>
        <taxon>Pseudomonadati</taxon>
        <taxon>Bacteroidota</taxon>
        <taxon>Flavobacteriia</taxon>
        <taxon>Flavobacteriales</taxon>
        <taxon>Flavobacteriaceae</taxon>
        <taxon>Maribacter</taxon>
    </lineage>
</organism>
<sequence length="131" mass="15379">MTKLKYENEGGRGFRTFHPFANLEQKKTEKKEKTPTKTELLLKDIKKSSKMRNSRWNADDISYKKIKLGLAIRILLSVVIRKKNGIYPILKKMQKDDLLYKRVKKDIESNYANISSSALKIIVEQNIDEYK</sequence>
<proteinExistence type="predicted"/>
<name>A0A223V854_9FLAO</name>
<dbReference type="AlphaFoldDB" id="A0A223V854"/>
<gene>
    <name evidence="1" type="ORF">CJ263_15335</name>
</gene>